<evidence type="ECO:0000256" key="3">
    <source>
        <dbReference type="ARBA" id="ARBA00022729"/>
    </source>
</evidence>
<gene>
    <name evidence="8" type="ORF">BWI75_07405</name>
</gene>
<dbReference type="InterPro" id="IPR013686">
    <property type="entry name" value="Polypept-transport_assoc_ShlB"/>
</dbReference>
<dbReference type="PROSITE" id="PS51779">
    <property type="entry name" value="POTRA"/>
    <property type="match status" value="1"/>
</dbReference>
<evidence type="ECO:0000313" key="8">
    <source>
        <dbReference type="EMBL" id="MUL36177.1"/>
    </source>
</evidence>
<evidence type="ECO:0000256" key="2">
    <source>
        <dbReference type="ARBA" id="ARBA00022692"/>
    </source>
</evidence>
<dbReference type="Gene3D" id="2.40.160.50">
    <property type="entry name" value="membrane protein fhac: a member of the omp85/tpsb transporter family"/>
    <property type="match status" value="1"/>
</dbReference>
<evidence type="ECO:0000256" key="5">
    <source>
        <dbReference type="ARBA" id="ARBA00023237"/>
    </source>
</evidence>
<dbReference type="EMBL" id="NAPY01000008">
    <property type="protein sequence ID" value="MUL36177.1"/>
    <property type="molecule type" value="Genomic_DNA"/>
</dbReference>
<dbReference type="RefSeq" id="WP_105220878.1">
    <property type="nucleotide sequence ID" value="NZ_CAWNSU010000074.1"/>
</dbReference>
<dbReference type="Pfam" id="PF01103">
    <property type="entry name" value="Omp85"/>
    <property type="match status" value="1"/>
</dbReference>
<feature type="domain" description="POTRA" evidence="7">
    <location>
        <begin position="149"/>
        <end position="223"/>
    </location>
</feature>
<dbReference type="InterPro" id="IPR039910">
    <property type="entry name" value="D15-like"/>
</dbReference>
<evidence type="ECO:0000256" key="1">
    <source>
        <dbReference type="ARBA" id="ARBA00004370"/>
    </source>
</evidence>
<dbReference type="InterPro" id="IPR034746">
    <property type="entry name" value="POTRA"/>
</dbReference>
<keyword evidence="3" id="KW-0732">Signal</keyword>
<dbReference type="Pfam" id="PF07244">
    <property type="entry name" value="POTRA"/>
    <property type="match status" value="1"/>
</dbReference>
<dbReference type="InterPro" id="IPR000184">
    <property type="entry name" value="Bac_surfAg_D15"/>
</dbReference>
<feature type="region of interest" description="Disordered" evidence="6">
    <location>
        <begin position="390"/>
        <end position="411"/>
    </location>
</feature>
<comment type="caution">
    <text evidence="8">The sequence shown here is derived from an EMBL/GenBank/DDBJ whole genome shotgun (WGS) entry which is preliminary data.</text>
</comment>
<reference evidence="8 9" key="1">
    <citation type="journal article" date="2019" name="Front. Microbiol.">
        <title>Genomic Features for Desiccation Tolerance and Sugar Biosynthesis in the Extremophile Gloeocapsopsis sp. UTEX B3054.</title>
        <authorList>
            <person name="Urrejola C."/>
            <person name="Alcorta J."/>
            <person name="Salas L."/>
            <person name="Vasquez M."/>
            <person name="Polz M.F."/>
            <person name="Vicuna R."/>
            <person name="Diez B."/>
        </authorList>
    </citation>
    <scope>NUCLEOTIDE SEQUENCE [LARGE SCALE GENOMIC DNA]</scope>
    <source>
        <strain evidence="8 9">1H9</strain>
    </source>
</reference>
<evidence type="ECO:0000256" key="4">
    <source>
        <dbReference type="ARBA" id="ARBA00023136"/>
    </source>
</evidence>
<proteinExistence type="predicted"/>
<keyword evidence="5" id="KW-0998">Cell outer membrane</keyword>
<dbReference type="Pfam" id="PF08479">
    <property type="entry name" value="POTRA_2"/>
    <property type="match status" value="1"/>
</dbReference>
<evidence type="ECO:0000313" key="9">
    <source>
        <dbReference type="Proteomes" id="UP000441797"/>
    </source>
</evidence>
<evidence type="ECO:0000259" key="7">
    <source>
        <dbReference type="PROSITE" id="PS51779"/>
    </source>
</evidence>
<protein>
    <recommendedName>
        <fullName evidence="7">POTRA domain-containing protein</fullName>
    </recommendedName>
</protein>
<dbReference type="OrthoDB" id="9776356at2"/>
<organism evidence="8 9">
    <name type="scientific">Gloeocapsopsis dulcis AAB1 = 1H9</name>
    <dbReference type="NCBI Taxonomy" id="1433147"/>
    <lineage>
        <taxon>Bacteria</taxon>
        <taxon>Bacillati</taxon>
        <taxon>Cyanobacteriota</taxon>
        <taxon>Cyanophyceae</taxon>
        <taxon>Oscillatoriophycideae</taxon>
        <taxon>Chroococcales</taxon>
        <taxon>Chroococcaceae</taxon>
        <taxon>Gloeocapsopsis</taxon>
        <taxon>Gloeocapsopsis dulcis</taxon>
    </lineage>
</organism>
<keyword evidence="2" id="KW-0812">Transmembrane</keyword>
<sequence>MHVSYTAICTLAGLTAIELIYTSLATASPQALVPNSDVQYYQEYQNAVVIPTRESTPSPTRLATNSQQLPAAGNDLFVTATDVQIIGASEELQQIARNAIKTRVGGETSESQLQQDVAAILETNLFRNATVSSNPTSTGLNVVFQVEPVIVRLLQLSGAKALPQNVAIERFQSQIGNTISPAALGQSVEQINEWYAQNGYTLARVISIRPNPQGVLTMEVAEGVISDVRFRFSDEDGRFVDDKGKLIQGRTQPDFLRRELNVKLGQVFREETVKQDLQQLYQLGLFQNVRVALEGDATKVDVIYDLTEAPARAANLGGGYSDDSGLFATVSYNDFNFSGVNDSIGANVQISRRDIQFDTNFKSPYRASNPDRFGYQVNAFRRRGISQTFDGDVSLPNDDRPREGQFGGGVTLQRPIDDWQASMGLNYKRTSIRDRAGNISPEDELGNPLTLSGTGSDDLTTISFAATRDFRNNLVNPSEGSVLSLSAEQSIPIGQGAISMSRLRANYSQYVPVDLIGGDRDPEVFAFNVQGGTTIGDLPPYEAFNLGGLNSVRGYGSGEVGSGRSFVLASAEYRFPILDFLGGVVFADFASDLGSGDTVLGEPAVVRDKPGSGFGYGAGIRVNSPIGLIRADFGFNDQGENRLQFGFGHRF</sequence>
<evidence type="ECO:0000256" key="6">
    <source>
        <dbReference type="SAM" id="MobiDB-lite"/>
    </source>
</evidence>
<keyword evidence="4" id="KW-0472">Membrane</keyword>
<dbReference type="Gene3D" id="3.10.20.310">
    <property type="entry name" value="membrane protein fhac"/>
    <property type="match status" value="3"/>
</dbReference>
<dbReference type="PANTHER" id="PTHR12815">
    <property type="entry name" value="SORTING AND ASSEMBLY MACHINERY SAMM50 PROTEIN FAMILY MEMBER"/>
    <property type="match status" value="1"/>
</dbReference>
<dbReference type="AlphaFoldDB" id="A0A6N8FVJ3"/>
<name>A0A6N8FVJ3_9CHRO</name>
<comment type="subcellular location">
    <subcellularLocation>
        <location evidence="1">Membrane</location>
    </subcellularLocation>
</comment>
<dbReference type="Proteomes" id="UP000441797">
    <property type="component" value="Unassembled WGS sequence"/>
</dbReference>
<dbReference type="GO" id="GO:0019867">
    <property type="term" value="C:outer membrane"/>
    <property type="evidence" value="ECO:0007669"/>
    <property type="project" value="InterPro"/>
</dbReference>
<dbReference type="InterPro" id="IPR010827">
    <property type="entry name" value="BamA/TamA_POTRA"/>
</dbReference>
<dbReference type="PANTHER" id="PTHR12815:SF47">
    <property type="entry name" value="TRANSLOCATION AND ASSEMBLY MODULE SUBUNIT TAMA"/>
    <property type="match status" value="1"/>
</dbReference>
<keyword evidence="9" id="KW-1185">Reference proteome</keyword>
<accession>A0A6N8FVJ3</accession>